<gene>
    <name evidence="1" type="ORF">HY220_02845</name>
</gene>
<comment type="caution">
    <text evidence="1">The sequence shown here is derived from an EMBL/GenBank/DDBJ whole genome shotgun (WGS) entry which is preliminary data.</text>
</comment>
<evidence type="ECO:0000313" key="2">
    <source>
        <dbReference type="Proteomes" id="UP000808388"/>
    </source>
</evidence>
<sequence length="82" mass="9087">MKPKPFGQHTLYGSTTVGARGQVVIPIKARRDLKLKAGEEMLVAGAHGRFLMIMKISEMKGIMEELAERISEFKKLASTAKK</sequence>
<proteinExistence type="predicted"/>
<dbReference type="InterPro" id="IPR037914">
    <property type="entry name" value="SpoVT-AbrB_sf"/>
</dbReference>
<evidence type="ECO:0008006" key="3">
    <source>
        <dbReference type="Google" id="ProtNLM"/>
    </source>
</evidence>
<reference evidence="1" key="1">
    <citation type="submission" date="2020-07" db="EMBL/GenBank/DDBJ databases">
        <title>Huge and variable diversity of episymbiotic CPR bacteria and DPANN archaea in groundwater ecosystems.</title>
        <authorList>
            <person name="He C.Y."/>
            <person name="Keren R."/>
            <person name="Whittaker M."/>
            <person name="Farag I.F."/>
            <person name="Doudna J."/>
            <person name="Cate J.H.D."/>
            <person name="Banfield J.F."/>
        </authorList>
    </citation>
    <scope>NUCLEOTIDE SEQUENCE</scope>
    <source>
        <strain evidence="1">NC_groundwater_972_Pr1_S-0.2um_49_27</strain>
    </source>
</reference>
<dbReference type="NCBIfam" id="TIGR01439">
    <property type="entry name" value="lp_hng_hel_AbrB"/>
    <property type="match status" value="1"/>
</dbReference>
<dbReference type="GO" id="GO:0003677">
    <property type="term" value="F:DNA binding"/>
    <property type="evidence" value="ECO:0007669"/>
    <property type="project" value="InterPro"/>
</dbReference>
<dbReference type="Gene3D" id="2.10.260.10">
    <property type="match status" value="1"/>
</dbReference>
<protein>
    <recommendedName>
        <fullName evidence="3">AbrB family transcriptional regulator</fullName>
    </recommendedName>
</protein>
<dbReference type="EMBL" id="JACQCQ010000009">
    <property type="protein sequence ID" value="MBI3627658.1"/>
    <property type="molecule type" value="Genomic_DNA"/>
</dbReference>
<dbReference type="Proteomes" id="UP000808388">
    <property type="component" value="Unassembled WGS sequence"/>
</dbReference>
<name>A0A9D6LQ31_9BACT</name>
<dbReference type="InterPro" id="IPR007159">
    <property type="entry name" value="SpoVT-AbrB_dom"/>
</dbReference>
<dbReference type="SUPFAM" id="SSF89447">
    <property type="entry name" value="AbrB/MazE/MraZ-like"/>
    <property type="match status" value="1"/>
</dbReference>
<dbReference type="AlphaFoldDB" id="A0A9D6LQ31"/>
<organism evidence="1 2">
    <name type="scientific">Candidatus Sungiibacteriota bacterium</name>
    <dbReference type="NCBI Taxonomy" id="2750080"/>
    <lineage>
        <taxon>Bacteria</taxon>
        <taxon>Candidatus Sungiibacteriota</taxon>
    </lineage>
</organism>
<evidence type="ECO:0000313" key="1">
    <source>
        <dbReference type="EMBL" id="MBI3627658.1"/>
    </source>
</evidence>
<accession>A0A9D6LQ31</accession>